<protein>
    <submittedName>
        <fullName evidence="1">Uncharacterized protein</fullName>
    </submittedName>
</protein>
<name>A0ABW1LAZ3_9BACL</name>
<evidence type="ECO:0000313" key="1">
    <source>
        <dbReference type="EMBL" id="MFC6040695.1"/>
    </source>
</evidence>
<reference evidence="2" key="1">
    <citation type="journal article" date="2019" name="Int. J. Syst. Evol. Microbiol.">
        <title>The Global Catalogue of Microorganisms (GCM) 10K type strain sequencing project: providing services to taxonomists for standard genome sequencing and annotation.</title>
        <authorList>
            <consortium name="The Broad Institute Genomics Platform"/>
            <consortium name="The Broad Institute Genome Sequencing Center for Infectious Disease"/>
            <person name="Wu L."/>
            <person name="Ma J."/>
        </authorList>
    </citation>
    <scope>NUCLEOTIDE SEQUENCE [LARGE SCALE GENOMIC DNA]</scope>
    <source>
        <strain evidence="2">CCUG 54527</strain>
    </source>
</reference>
<organism evidence="1 2">
    <name type="scientific">Paenisporosarcina macmurdoensis</name>
    <dbReference type="NCBI Taxonomy" id="212659"/>
    <lineage>
        <taxon>Bacteria</taxon>
        <taxon>Bacillati</taxon>
        <taxon>Bacillota</taxon>
        <taxon>Bacilli</taxon>
        <taxon>Bacillales</taxon>
        <taxon>Caryophanaceae</taxon>
        <taxon>Paenisporosarcina</taxon>
    </lineage>
</organism>
<sequence length="104" mass="11957">MIMIFIQVDDKRMDVICNLPLENLSNDEVKFDIRFLNASLLGDQRKLVPLINESVPFEVSLQGRETKMVRIQTEVDISRLNSYSDGGSTHVHIEIVQGKKTRRL</sequence>
<gene>
    <name evidence="1" type="ORF">ACFPYN_14800</name>
</gene>
<dbReference type="RefSeq" id="WP_377735234.1">
    <property type="nucleotide sequence ID" value="NZ_JBHSRI010000025.1"/>
</dbReference>
<accession>A0ABW1LAZ3</accession>
<evidence type="ECO:0000313" key="2">
    <source>
        <dbReference type="Proteomes" id="UP001596170"/>
    </source>
</evidence>
<keyword evidence="2" id="KW-1185">Reference proteome</keyword>
<proteinExistence type="predicted"/>
<dbReference type="EMBL" id="JBHSRI010000025">
    <property type="protein sequence ID" value="MFC6040695.1"/>
    <property type="molecule type" value="Genomic_DNA"/>
</dbReference>
<comment type="caution">
    <text evidence="1">The sequence shown here is derived from an EMBL/GenBank/DDBJ whole genome shotgun (WGS) entry which is preliminary data.</text>
</comment>
<dbReference type="Proteomes" id="UP001596170">
    <property type="component" value="Unassembled WGS sequence"/>
</dbReference>